<evidence type="ECO:0000313" key="3">
    <source>
        <dbReference type="Proteomes" id="UP000228596"/>
    </source>
</evidence>
<sequence length="120" mass="13419">MCLYTILRWVINALILMLLPYVVPGVEVANFFTALVVAIVLAFVNAVIRPIIILLTLPINILTLGLFTLFINGFMFWFVSNIVKGFDVSNFWSAFLAALVYSILSILVSMIDESKETTRG</sequence>
<dbReference type="PANTHER" id="PTHR37309">
    <property type="entry name" value="SLR0284 PROTEIN"/>
    <property type="match status" value="1"/>
</dbReference>
<dbReference type="PANTHER" id="PTHR37309:SF1">
    <property type="entry name" value="SLR0284 PROTEIN"/>
    <property type="match status" value="1"/>
</dbReference>
<feature type="transmembrane region" description="Helical" evidence="1">
    <location>
        <begin position="91"/>
        <end position="111"/>
    </location>
</feature>
<organism evidence="2 3">
    <name type="scientific">Candidatus Berkelbacteria bacterium CG10_big_fil_rev_8_21_14_0_10_41_12</name>
    <dbReference type="NCBI Taxonomy" id="1974513"/>
    <lineage>
        <taxon>Bacteria</taxon>
        <taxon>Candidatus Berkelbacteria</taxon>
    </lineage>
</organism>
<name>A0A2M6WY50_9BACT</name>
<accession>A0A2M6WY50</accession>
<proteinExistence type="predicted"/>
<keyword evidence="1" id="KW-0812">Transmembrane</keyword>
<evidence type="ECO:0000313" key="2">
    <source>
        <dbReference type="EMBL" id="PIT97676.1"/>
    </source>
</evidence>
<comment type="caution">
    <text evidence="2">The sequence shown here is derived from an EMBL/GenBank/DDBJ whole genome shotgun (WGS) entry which is preliminary data.</text>
</comment>
<gene>
    <name evidence="2" type="ORF">COT77_00395</name>
</gene>
<feature type="transmembrane region" description="Helical" evidence="1">
    <location>
        <begin position="7"/>
        <end position="23"/>
    </location>
</feature>
<protein>
    <recommendedName>
        <fullName evidence="4">Phage holin family protein</fullName>
    </recommendedName>
</protein>
<keyword evidence="1" id="KW-0472">Membrane</keyword>
<dbReference type="AlphaFoldDB" id="A0A2M6WY50"/>
<dbReference type="Proteomes" id="UP000228596">
    <property type="component" value="Unassembled WGS sequence"/>
</dbReference>
<keyword evidence="1" id="KW-1133">Transmembrane helix</keyword>
<dbReference type="EMBL" id="PEZV01000002">
    <property type="protein sequence ID" value="PIT97676.1"/>
    <property type="molecule type" value="Genomic_DNA"/>
</dbReference>
<reference evidence="3" key="1">
    <citation type="submission" date="2017-09" db="EMBL/GenBank/DDBJ databases">
        <title>Depth-based differentiation of microbial function through sediment-hosted aquifers and enrichment of novel symbionts in the deep terrestrial subsurface.</title>
        <authorList>
            <person name="Probst A.J."/>
            <person name="Ladd B."/>
            <person name="Jarett J.K."/>
            <person name="Geller-Mcgrath D.E."/>
            <person name="Sieber C.M.K."/>
            <person name="Emerson J.B."/>
            <person name="Anantharaman K."/>
            <person name="Thomas B.C."/>
            <person name="Malmstrom R."/>
            <person name="Stieglmeier M."/>
            <person name="Klingl A."/>
            <person name="Woyke T."/>
            <person name="Ryan C.M."/>
            <person name="Banfield J.F."/>
        </authorList>
    </citation>
    <scope>NUCLEOTIDE SEQUENCE [LARGE SCALE GENOMIC DNA]</scope>
</reference>
<feature type="transmembrane region" description="Helical" evidence="1">
    <location>
        <begin position="55"/>
        <end position="79"/>
    </location>
</feature>
<evidence type="ECO:0000256" key="1">
    <source>
        <dbReference type="SAM" id="Phobius"/>
    </source>
</evidence>
<evidence type="ECO:0008006" key="4">
    <source>
        <dbReference type="Google" id="ProtNLM"/>
    </source>
</evidence>
<dbReference type="Pfam" id="PF04020">
    <property type="entry name" value="Phage_holin_4_2"/>
    <property type="match status" value="1"/>
</dbReference>
<dbReference type="InterPro" id="IPR007165">
    <property type="entry name" value="Phage_holin_4_2"/>
</dbReference>
<feature type="transmembrane region" description="Helical" evidence="1">
    <location>
        <begin position="29"/>
        <end position="48"/>
    </location>
</feature>